<feature type="region of interest" description="Disordered" evidence="1">
    <location>
        <begin position="74"/>
        <end position="141"/>
    </location>
</feature>
<name>A0A9N9ITV1_9GLOM</name>
<evidence type="ECO:0000313" key="3">
    <source>
        <dbReference type="Proteomes" id="UP000789570"/>
    </source>
</evidence>
<dbReference type="Proteomes" id="UP000789570">
    <property type="component" value="Unassembled WGS sequence"/>
</dbReference>
<reference evidence="2" key="1">
    <citation type="submission" date="2021-06" db="EMBL/GenBank/DDBJ databases">
        <authorList>
            <person name="Kallberg Y."/>
            <person name="Tangrot J."/>
            <person name="Rosling A."/>
        </authorList>
    </citation>
    <scope>NUCLEOTIDE SEQUENCE</scope>
    <source>
        <strain evidence="2">UK204</strain>
    </source>
</reference>
<sequence length="198" mass="21870">NCSSHSIHRKKGSDKLLYLRRLYGSFQVYRGNKDGLRGGVGSLPKLDNSLKAMTGTSSSSPSDNSRSWLKIALTPKSERQDNSELDQPTDGQGFEPWNARSIAPFQGLHRHARRECSKARMGQNTQHTCGQEGGGSSKPEFKDHLALTNTLICTEISRLGRSASYSYWPRSVNSVLNVGRAGKGPDIYEDQRSPQSTE</sequence>
<dbReference type="AlphaFoldDB" id="A0A9N9ITV1"/>
<feature type="non-terminal residue" evidence="2">
    <location>
        <position position="198"/>
    </location>
</feature>
<comment type="caution">
    <text evidence="2">The sequence shown here is derived from an EMBL/GenBank/DDBJ whole genome shotgun (WGS) entry which is preliminary data.</text>
</comment>
<evidence type="ECO:0000313" key="2">
    <source>
        <dbReference type="EMBL" id="CAG8750432.1"/>
    </source>
</evidence>
<feature type="region of interest" description="Disordered" evidence="1">
    <location>
        <begin position="178"/>
        <end position="198"/>
    </location>
</feature>
<dbReference type="EMBL" id="CAJVPQ010018205">
    <property type="protein sequence ID" value="CAG8750432.1"/>
    <property type="molecule type" value="Genomic_DNA"/>
</dbReference>
<evidence type="ECO:0000256" key="1">
    <source>
        <dbReference type="SAM" id="MobiDB-lite"/>
    </source>
</evidence>
<feature type="non-terminal residue" evidence="2">
    <location>
        <position position="1"/>
    </location>
</feature>
<organism evidence="2 3">
    <name type="scientific">Funneliformis caledonium</name>
    <dbReference type="NCBI Taxonomy" id="1117310"/>
    <lineage>
        <taxon>Eukaryota</taxon>
        <taxon>Fungi</taxon>
        <taxon>Fungi incertae sedis</taxon>
        <taxon>Mucoromycota</taxon>
        <taxon>Glomeromycotina</taxon>
        <taxon>Glomeromycetes</taxon>
        <taxon>Glomerales</taxon>
        <taxon>Glomeraceae</taxon>
        <taxon>Funneliformis</taxon>
    </lineage>
</organism>
<proteinExistence type="predicted"/>
<accession>A0A9N9ITV1</accession>
<gene>
    <name evidence="2" type="ORF">FCALED_LOCUS16279</name>
</gene>
<protein>
    <submittedName>
        <fullName evidence="2">15730_t:CDS:1</fullName>
    </submittedName>
</protein>
<keyword evidence="3" id="KW-1185">Reference proteome</keyword>